<dbReference type="AlphaFoldDB" id="A0A1W0AQR1"/>
<sequence>MREFEQALTLTEAVLDPVLEREPAAPRVTYYNDATGARIELSGLTLANWAAKTANLVRDEFGLTPGARVAVLLPAHWQTAAVLLGCWWAGTEIVLRPDADAELTLAVADRIDDAEGSGELAALSLDAMGTPVQDLPIGVTDFATAVRVHGDQFLPGGTGVALDGLSVPEVLERARKSAARQHISEGDRVLSSTTWETPDELIDGYIAVLAAGASLVQVDEPDSALHARRVETERVTVQRMS</sequence>
<dbReference type="SUPFAM" id="SSF56801">
    <property type="entry name" value="Acetyl-CoA synthetase-like"/>
    <property type="match status" value="1"/>
</dbReference>
<accession>A0A1W0AQR1</accession>
<dbReference type="InterPro" id="IPR042099">
    <property type="entry name" value="ANL_N_sf"/>
</dbReference>
<dbReference type="OrthoDB" id="3396763at2"/>
<comment type="caution">
    <text evidence="1">The sequence shown here is derived from an EMBL/GenBank/DDBJ whole genome shotgun (WGS) entry which is preliminary data.</text>
</comment>
<dbReference type="InterPro" id="IPR017523">
    <property type="entry name" value="Rv3268"/>
</dbReference>
<evidence type="ECO:0000313" key="2">
    <source>
        <dbReference type="Proteomes" id="UP000188836"/>
    </source>
</evidence>
<dbReference type="EMBL" id="MUMY01000031">
    <property type="protein sequence ID" value="ONM46130.1"/>
    <property type="molecule type" value="Genomic_DNA"/>
</dbReference>
<keyword evidence="2" id="KW-1185">Reference proteome</keyword>
<dbReference type="NCBIfam" id="TIGR03089">
    <property type="entry name" value="TIGR03089 family protein"/>
    <property type="match status" value="1"/>
</dbReference>
<dbReference type="Gene3D" id="3.40.50.12780">
    <property type="entry name" value="N-terminal domain of ligase-like"/>
    <property type="match status" value="1"/>
</dbReference>
<protein>
    <submittedName>
        <fullName evidence="1">TIGR03089 family protein</fullName>
    </submittedName>
</protein>
<reference evidence="1 2" key="1">
    <citation type="journal article" date="2016" name="Antonie Van Leeuwenhoek">
        <title>Nocardia donostiensis sp. nov., isolated from human respiratory specimens.</title>
        <authorList>
            <person name="Ercibengoa M."/>
            <person name="Bell M."/>
            <person name="Marimon J.M."/>
            <person name="Humrighouse B."/>
            <person name="Klenk H.P."/>
            <person name="Potter G."/>
            <person name="Perez-Trallero E."/>
        </authorList>
    </citation>
    <scope>NUCLEOTIDE SEQUENCE [LARGE SCALE GENOMIC DNA]</scope>
    <source>
        <strain evidence="1 2">X1655</strain>
    </source>
</reference>
<gene>
    <name evidence="1" type="ORF">B0T46_24735</name>
</gene>
<dbReference type="Proteomes" id="UP000188836">
    <property type="component" value="Unassembled WGS sequence"/>
</dbReference>
<dbReference type="STRING" id="1538463.B0T36_24230"/>
<proteinExistence type="predicted"/>
<dbReference type="RefSeq" id="WP_077121607.1">
    <property type="nucleotide sequence ID" value="NZ_LOKT01000023.1"/>
</dbReference>
<organism evidence="1 2">
    <name type="scientific">Nocardia donostiensis</name>
    <dbReference type="NCBI Taxonomy" id="1538463"/>
    <lineage>
        <taxon>Bacteria</taxon>
        <taxon>Bacillati</taxon>
        <taxon>Actinomycetota</taxon>
        <taxon>Actinomycetes</taxon>
        <taxon>Mycobacteriales</taxon>
        <taxon>Nocardiaceae</taxon>
        <taxon>Nocardia</taxon>
    </lineage>
</organism>
<name>A0A1W0AQR1_9NOCA</name>
<evidence type="ECO:0000313" key="1">
    <source>
        <dbReference type="EMBL" id="ONM46130.1"/>
    </source>
</evidence>